<accession>A0A328UKM0</accession>
<keyword evidence="3" id="KW-0408">Iron</keyword>
<name>A0A328UKM0_9FIRM</name>
<dbReference type="PANTHER" id="PTHR11228">
    <property type="entry name" value="RADICAL SAM DOMAIN PROTEIN"/>
    <property type="match status" value="1"/>
</dbReference>
<gene>
    <name evidence="5" type="ORF">DPQ25_04400</name>
</gene>
<reference evidence="5 6" key="1">
    <citation type="submission" date="2018-06" db="EMBL/GenBank/DDBJ databases">
        <title>Noncontiguous genome sequence of Ruminococcaceae bacterium ASD2818.</title>
        <authorList>
            <person name="Chaplin A.V."/>
            <person name="Sokolova S.R."/>
            <person name="Kochetkova T.O."/>
            <person name="Goltsov A.Y."/>
            <person name="Trofimov D.Y."/>
            <person name="Efimov B.A."/>
        </authorList>
    </citation>
    <scope>NUCLEOTIDE SEQUENCE [LARGE SCALE GENOMIC DNA]</scope>
    <source>
        <strain evidence="5 6">ASD2818</strain>
    </source>
</reference>
<dbReference type="PANTHER" id="PTHR11228:SF7">
    <property type="entry name" value="PQQA PEPTIDE CYCLASE"/>
    <property type="match status" value="1"/>
</dbReference>
<keyword evidence="2" id="KW-0479">Metal-binding</keyword>
<evidence type="ECO:0000256" key="4">
    <source>
        <dbReference type="ARBA" id="ARBA00023014"/>
    </source>
</evidence>
<dbReference type="RefSeq" id="WP_112331925.1">
    <property type="nucleotide sequence ID" value="NZ_QLYR01000001.1"/>
</dbReference>
<keyword evidence="4" id="KW-0411">Iron-sulfur</keyword>
<dbReference type="InterPro" id="IPR013785">
    <property type="entry name" value="Aldolase_TIM"/>
</dbReference>
<dbReference type="Proteomes" id="UP000249377">
    <property type="component" value="Unassembled WGS sequence"/>
</dbReference>
<comment type="caution">
    <text evidence="5">The sequence shown here is derived from an EMBL/GenBank/DDBJ whole genome shotgun (WGS) entry which is preliminary data.</text>
</comment>
<dbReference type="Gene3D" id="3.20.20.70">
    <property type="entry name" value="Aldolase class I"/>
    <property type="match status" value="1"/>
</dbReference>
<protein>
    <recommendedName>
        <fullName evidence="7">Radical SAM protein</fullName>
    </recommendedName>
</protein>
<keyword evidence="1" id="KW-0949">S-adenosyl-L-methionine</keyword>
<evidence type="ECO:0000256" key="3">
    <source>
        <dbReference type="ARBA" id="ARBA00023004"/>
    </source>
</evidence>
<dbReference type="AlphaFoldDB" id="A0A328UKM0"/>
<dbReference type="SUPFAM" id="SSF102114">
    <property type="entry name" value="Radical SAM enzymes"/>
    <property type="match status" value="1"/>
</dbReference>
<organism evidence="5 6">
    <name type="scientific">Hydrogeniiclostridium mannosilyticum</name>
    <dbReference type="NCBI Taxonomy" id="2764322"/>
    <lineage>
        <taxon>Bacteria</taxon>
        <taxon>Bacillati</taxon>
        <taxon>Bacillota</taxon>
        <taxon>Clostridia</taxon>
        <taxon>Eubacteriales</taxon>
        <taxon>Acutalibacteraceae</taxon>
        <taxon>Hydrogeniiclostridium</taxon>
    </lineage>
</organism>
<dbReference type="GO" id="GO:0003824">
    <property type="term" value="F:catalytic activity"/>
    <property type="evidence" value="ECO:0007669"/>
    <property type="project" value="InterPro"/>
</dbReference>
<evidence type="ECO:0000256" key="2">
    <source>
        <dbReference type="ARBA" id="ARBA00022723"/>
    </source>
</evidence>
<dbReference type="EMBL" id="QLYR01000001">
    <property type="protein sequence ID" value="RAQ30730.1"/>
    <property type="molecule type" value="Genomic_DNA"/>
</dbReference>
<dbReference type="GO" id="GO:0046872">
    <property type="term" value="F:metal ion binding"/>
    <property type="evidence" value="ECO:0007669"/>
    <property type="project" value="UniProtKB-KW"/>
</dbReference>
<evidence type="ECO:0008006" key="7">
    <source>
        <dbReference type="Google" id="ProtNLM"/>
    </source>
</evidence>
<proteinExistence type="predicted"/>
<dbReference type="SFLD" id="SFLDS00029">
    <property type="entry name" value="Radical_SAM"/>
    <property type="match status" value="1"/>
</dbReference>
<dbReference type="GO" id="GO:0051536">
    <property type="term" value="F:iron-sulfur cluster binding"/>
    <property type="evidence" value="ECO:0007669"/>
    <property type="project" value="UniProtKB-KW"/>
</dbReference>
<sequence length="357" mass="41262">MENKNQSCLGIMVDLAGCPNRCRHCWLGEHRNGCMGAQEFIKIAIQFKRACEAVENGCRELSFFSWWREPDFHRDYRELWRLEQELSSPGRAQRFELLSTWRLARDERYAPWAAALPTQACQVTFFGMEQSTDWGMRRRGAFRDQLTATERCLDAGIAPRWQLFLTKRCLAELDDFLRLMDRLRLPQRCEAIGRRFEFFIGGMTPEGSGYELEPLRIERQDLKRVPRELVDRSRDGLRLLGRPEQEWMAELSQEEAPPGMRAALPCLAVDADGDVYPNLAEPAPWWRLGNLYTDGAEKILQVYQAGVTPGMRANATVPRSTLARRYGDAGSSKLYDKDDLICRFMHQWGAHEMAEKT</sequence>
<dbReference type="InterPro" id="IPR058240">
    <property type="entry name" value="rSAM_sf"/>
</dbReference>
<evidence type="ECO:0000256" key="1">
    <source>
        <dbReference type="ARBA" id="ARBA00022691"/>
    </source>
</evidence>
<dbReference type="InterPro" id="IPR050377">
    <property type="entry name" value="Radical_SAM_PqqE_MftC-like"/>
</dbReference>
<evidence type="ECO:0000313" key="6">
    <source>
        <dbReference type="Proteomes" id="UP000249377"/>
    </source>
</evidence>
<evidence type="ECO:0000313" key="5">
    <source>
        <dbReference type="EMBL" id="RAQ30730.1"/>
    </source>
</evidence>
<dbReference type="InterPro" id="IPR007197">
    <property type="entry name" value="rSAM"/>
</dbReference>
<keyword evidence="6" id="KW-1185">Reference proteome</keyword>